<dbReference type="EMBL" id="JH719429">
    <property type="protein sequence ID" value="EJF59001.1"/>
    <property type="molecule type" value="Genomic_DNA"/>
</dbReference>
<evidence type="ECO:0000313" key="4">
    <source>
        <dbReference type="Proteomes" id="UP000053319"/>
    </source>
</evidence>
<dbReference type="Pfam" id="PF26640">
    <property type="entry name" value="DUF8212"/>
    <property type="match status" value="1"/>
</dbReference>
<evidence type="ECO:0000259" key="1">
    <source>
        <dbReference type="Pfam" id="PF06985"/>
    </source>
</evidence>
<gene>
    <name evidence="3" type="ORF">DICSQDRAFT_65927</name>
</gene>
<feature type="domain" description="DUF8212" evidence="2">
    <location>
        <begin position="223"/>
        <end position="258"/>
    </location>
</feature>
<evidence type="ECO:0000259" key="2">
    <source>
        <dbReference type="Pfam" id="PF26640"/>
    </source>
</evidence>
<dbReference type="GeneID" id="18843414"/>
<dbReference type="RefSeq" id="XP_007368304.1">
    <property type="nucleotide sequence ID" value="XM_007368242.1"/>
</dbReference>
<evidence type="ECO:0000313" key="3">
    <source>
        <dbReference type="EMBL" id="EJF59001.1"/>
    </source>
</evidence>
<feature type="domain" description="Heterokaryon incompatibility" evidence="1">
    <location>
        <begin position="24"/>
        <end position="112"/>
    </location>
</feature>
<dbReference type="InterPro" id="IPR058525">
    <property type="entry name" value="DUF8212"/>
</dbReference>
<dbReference type="OMA" id="WDEHEDT"/>
<reference evidence="3 4" key="1">
    <citation type="journal article" date="2012" name="Science">
        <title>The Paleozoic origin of enzymatic lignin decomposition reconstructed from 31 fungal genomes.</title>
        <authorList>
            <person name="Floudas D."/>
            <person name="Binder M."/>
            <person name="Riley R."/>
            <person name="Barry K."/>
            <person name="Blanchette R.A."/>
            <person name="Henrissat B."/>
            <person name="Martinez A.T."/>
            <person name="Otillar R."/>
            <person name="Spatafora J.W."/>
            <person name="Yadav J.S."/>
            <person name="Aerts A."/>
            <person name="Benoit I."/>
            <person name="Boyd A."/>
            <person name="Carlson A."/>
            <person name="Copeland A."/>
            <person name="Coutinho P.M."/>
            <person name="de Vries R.P."/>
            <person name="Ferreira P."/>
            <person name="Findley K."/>
            <person name="Foster B."/>
            <person name="Gaskell J."/>
            <person name="Glotzer D."/>
            <person name="Gorecki P."/>
            <person name="Heitman J."/>
            <person name="Hesse C."/>
            <person name="Hori C."/>
            <person name="Igarashi K."/>
            <person name="Jurgens J.A."/>
            <person name="Kallen N."/>
            <person name="Kersten P."/>
            <person name="Kohler A."/>
            <person name="Kuees U."/>
            <person name="Kumar T.K.A."/>
            <person name="Kuo A."/>
            <person name="LaButti K."/>
            <person name="Larrondo L.F."/>
            <person name="Lindquist E."/>
            <person name="Ling A."/>
            <person name="Lombard V."/>
            <person name="Lucas S."/>
            <person name="Lundell T."/>
            <person name="Martin R."/>
            <person name="McLaughlin D.J."/>
            <person name="Morgenstern I."/>
            <person name="Morin E."/>
            <person name="Murat C."/>
            <person name="Nagy L.G."/>
            <person name="Nolan M."/>
            <person name="Ohm R.A."/>
            <person name="Patyshakuliyeva A."/>
            <person name="Rokas A."/>
            <person name="Ruiz-Duenas F.J."/>
            <person name="Sabat G."/>
            <person name="Salamov A."/>
            <person name="Samejima M."/>
            <person name="Schmutz J."/>
            <person name="Slot J.C."/>
            <person name="St John F."/>
            <person name="Stenlid J."/>
            <person name="Sun H."/>
            <person name="Sun S."/>
            <person name="Syed K."/>
            <person name="Tsang A."/>
            <person name="Wiebenga A."/>
            <person name="Young D."/>
            <person name="Pisabarro A."/>
            <person name="Eastwood D.C."/>
            <person name="Martin F."/>
            <person name="Cullen D."/>
            <person name="Grigoriev I.V."/>
            <person name="Hibbett D.S."/>
        </authorList>
    </citation>
    <scope>NUCLEOTIDE SEQUENCE [LARGE SCALE GENOMIC DNA]</scope>
    <source>
        <strain evidence="3 4">LYAD-421 SS1</strain>
    </source>
</reference>
<proteinExistence type="predicted"/>
<dbReference type="Pfam" id="PF06985">
    <property type="entry name" value="HET"/>
    <property type="match status" value="1"/>
</dbReference>
<dbReference type="InterPro" id="IPR010730">
    <property type="entry name" value="HET"/>
</dbReference>
<name>R7SSE9_DICSQ</name>
<dbReference type="Proteomes" id="UP000053319">
    <property type="component" value="Unassembled WGS sequence"/>
</dbReference>
<protein>
    <submittedName>
        <fullName evidence="3">Uncharacterized protein</fullName>
    </submittedName>
</protein>
<sequence length="274" mass="31560">MWLLKTVSAELKFFAIPELVPGGYAILSHTWDEHEDTFQDVQAFRTMFSDKIRNFCILAEEKGYEYGWADTCCIDKTSSADLSEAINSMYRYYSLADVCFAYLRDVRSSSIEDLKRRGSEFWKSRWHRRGWTLQELIAPEVVVFLSQNWEILGTKADLAEVLGDITKVPVPLLKSNANLGDYSIADRMAWGVNRETTRLEDEAYSLMGIFGIFMPPLYGEGRNAFFRLQEEIMKRFQEPLIFAWGPVHNQTHTTHGQVRAIAKLTPSNLIRDCT</sequence>
<dbReference type="KEGG" id="dsq:DICSQDRAFT_65927"/>
<organism evidence="3 4">
    <name type="scientific">Dichomitus squalens (strain LYAD-421)</name>
    <name type="common">Western red white-rot fungus</name>
    <dbReference type="NCBI Taxonomy" id="732165"/>
    <lineage>
        <taxon>Eukaryota</taxon>
        <taxon>Fungi</taxon>
        <taxon>Dikarya</taxon>
        <taxon>Basidiomycota</taxon>
        <taxon>Agaricomycotina</taxon>
        <taxon>Agaricomycetes</taxon>
        <taxon>Polyporales</taxon>
        <taxon>Polyporaceae</taxon>
        <taxon>Dichomitus</taxon>
    </lineage>
</organism>
<dbReference type="AlphaFoldDB" id="R7SSE9"/>
<dbReference type="HOGENOM" id="CLU_000288_138_0_1"/>
<dbReference type="PANTHER" id="PTHR10622:SF10">
    <property type="entry name" value="HET DOMAIN-CONTAINING PROTEIN"/>
    <property type="match status" value="1"/>
</dbReference>
<accession>R7SSE9</accession>
<dbReference type="PANTHER" id="PTHR10622">
    <property type="entry name" value="HET DOMAIN-CONTAINING PROTEIN"/>
    <property type="match status" value="1"/>
</dbReference>